<dbReference type="Pfam" id="PF19783">
    <property type="entry name" value="DUF6268"/>
    <property type="match status" value="1"/>
</dbReference>
<reference evidence="2 3" key="1">
    <citation type="submission" date="2019-05" db="EMBL/GenBank/DDBJ databases">
        <title>Dyadobacter AR-3-8 sp. nov., isolated from arctic soil.</title>
        <authorList>
            <person name="Chaudhary D.K."/>
        </authorList>
    </citation>
    <scope>NUCLEOTIDE SEQUENCE [LARGE SCALE GENOMIC DNA]</scope>
    <source>
        <strain evidence="2 3">AR-3-8</strain>
    </source>
</reference>
<name>A0A4U6DEC0_9BACT</name>
<evidence type="ECO:0000259" key="1">
    <source>
        <dbReference type="Pfam" id="PF19783"/>
    </source>
</evidence>
<sequence>MLVFLCTIGTNVFSQTLQPGLAGMAPSKWLTIRNTHAPGKVYDFPGAGAKKFTHEEYFFRAWIPVVHSKRVTVLMGPNYRTEQFELKTPGENPISKMAGWNLRSYAMDINSFIKLDSTSWLVTTTNINKSGNLAELSLKQIPVNYTVSATFLRKKSVNKEIGFGAMINKSYKLTVLPVFVFNYNYADNAGIEMMLPKRIAWRRNLSPNDILYLKAESVTRTYYINSLSGDLPGVYRRVDVDMGISYNKKLGNFGGIDISAGYRKNLSSKLIDGAVPIKTSGLALTVDFYVQPPVFHRKR</sequence>
<dbReference type="OrthoDB" id="929031at2"/>
<dbReference type="Proteomes" id="UP000304900">
    <property type="component" value="Unassembled WGS sequence"/>
</dbReference>
<evidence type="ECO:0000313" key="3">
    <source>
        <dbReference type="Proteomes" id="UP000304900"/>
    </source>
</evidence>
<dbReference type="RefSeq" id="WP_137339571.1">
    <property type="nucleotide sequence ID" value="NZ_SZVO01000003.1"/>
</dbReference>
<dbReference type="AlphaFoldDB" id="A0A4U6DEC0"/>
<accession>A0A4U6DEC0</accession>
<dbReference type="EMBL" id="SZVO01000003">
    <property type="protein sequence ID" value="TKT92844.1"/>
    <property type="molecule type" value="Genomic_DNA"/>
</dbReference>
<organism evidence="2 3">
    <name type="scientific">Dyadobacter frigoris</name>
    <dbReference type="NCBI Taxonomy" id="2576211"/>
    <lineage>
        <taxon>Bacteria</taxon>
        <taxon>Pseudomonadati</taxon>
        <taxon>Bacteroidota</taxon>
        <taxon>Cytophagia</taxon>
        <taxon>Cytophagales</taxon>
        <taxon>Spirosomataceae</taxon>
        <taxon>Dyadobacter</taxon>
    </lineage>
</organism>
<gene>
    <name evidence="2" type="ORF">FDK13_08620</name>
</gene>
<feature type="domain" description="DUF6268" evidence="1">
    <location>
        <begin position="131"/>
        <end position="263"/>
    </location>
</feature>
<comment type="caution">
    <text evidence="2">The sequence shown here is derived from an EMBL/GenBank/DDBJ whole genome shotgun (WGS) entry which is preliminary data.</text>
</comment>
<dbReference type="InterPro" id="IPR046235">
    <property type="entry name" value="DUF6268"/>
</dbReference>
<proteinExistence type="predicted"/>
<evidence type="ECO:0000313" key="2">
    <source>
        <dbReference type="EMBL" id="TKT92844.1"/>
    </source>
</evidence>
<protein>
    <recommendedName>
        <fullName evidence="1">DUF6268 domain-containing protein</fullName>
    </recommendedName>
</protein>
<keyword evidence="3" id="KW-1185">Reference proteome</keyword>